<accession>A0A2P2N2E0</accession>
<dbReference type="EMBL" id="GGEC01056137">
    <property type="protein sequence ID" value="MBX36621.1"/>
    <property type="molecule type" value="Transcribed_RNA"/>
</dbReference>
<protein>
    <submittedName>
        <fullName evidence="2">Uncharacterized protein</fullName>
    </submittedName>
</protein>
<sequence>MPIPSLSEFSTQKIKRNRMDTKKPW</sequence>
<proteinExistence type="predicted"/>
<feature type="region of interest" description="Disordered" evidence="1">
    <location>
        <begin position="1"/>
        <end position="25"/>
    </location>
</feature>
<evidence type="ECO:0000313" key="2">
    <source>
        <dbReference type="EMBL" id="MBX36621.1"/>
    </source>
</evidence>
<reference evidence="2" key="1">
    <citation type="submission" date="2018-02" db="EMBL/GenBank/DDBJ databases">
        <title>Rhizophora mucronata_Transcriptome.</title>
        <authorList>
            <person name="Meera S.P."/>
            <person name="Sreeshan A."/>
            <person name="Augustine A."/>
        </authorList>
    </citation>
    <scope>NUCLEOTIDE SEQUENCE</scope>
    <source>
        <tissue evidence="2">Leaf</tissue>
    </source>
</reference>
<name>A0A2P2N2E0_RHIMU</name>
<organism evidence="2">
    <name type="scientific">Rhizophora mucronata</name>
    <name type="common">Asiatic mangrove</name>
    <dbReference type="NCBI Taxonomy" id="61149"/>
    <lineage>
        <taxon>Eukaryota</taxon>
        <taxon>Viridiplantae</taxon>
        <taxon>Streptophyta</taxon>
        <taxon>Embryophyta</taxon>
        <taxon>Tracheophyta</taxon>
        <taxon>Spermatophyta</taxon>
        <taxon>Magnoliopsida</taxon>
        <taxon>eudicotyledons</taxon>
        <taxon>Gunneridae</taxon>
        <taxon>Pentapetalae</taxon>
        <taxon>rosids</taxon>
        <taxon>fabids</taxon>
        <taxon>Malpighiales</taxon>
        <taxon>Rhizophoraceae</taxon>
        <taxon>Rhizophora</taxon>
    </lineage>
</organism>
<evidence type="ECO:0000256" key="1">
    <source>
        <dbReference type="SAM" id="MobiDB-lite"/>
    </source>
</evidence>
<dbReference type="AlphaFoldDB" id="A0A2P2N2E0"/>